<sequence>MDGKVIIEDYTKQWVLDYKQEEIRIKKVLGKKLIQIEHIGSTSIENLGSKSIIDIMCGVKDLSEINGFISSFEDIGYEFVWHQEFPERRFFRKGKYRAGTHHLHIHQYNSVFWKNNILFRDYLRSNLVILNEYFQLKRELAEKYPFDRVAYTNGKNDFINSVIKKAREEMI</sequence>
<name>A0A940NKE2_9BACI</name>
<dbReference type="Proteomes" id="UP000682134">
    <property type="component" value="Unassembled WGS sequence"/>
</dbReference>
<gene>
    <name evidence="1" type="ORF">J5Y03_11610</name>
</gene>
<dbReference type="PANTHER" id="PTHR34822">
    <property type="entry name" value="GRPB DOMAIN PROTEIN (AFU_ORTHOLOGUE AFUA_1G01530)"/>
    <property type="match status" value="1"/>
</dbReference>
<proteinExistence type="predicted"/>
<dbReference type="SUPFAM" id="SSF81301">
    <property type="entry name" value="Nucleotidyltransferase"/>
    <property type="match status" value="1"/>
</dbReference>
<evidence type="ECO:0000313" key="1">
    <source>
        <dbReference type="EMBL" id="MBP0725817.1"/>
    </source>
</evidence>
<comment type="caution">
    <text evidence="1">The sequence shown here is derived from an EMBL/GenBank/DDBJ whole genome shotgun (WGS) entry which is preliminary data.</text>
</comment>
<keyword evidence="2" id="KW-1185">Reference proteome</keyword>
<evidence type="ECO:0000313" key="2">
    <source>
        <dbReference type="Proteomes" id="UP000682134"/>
    </source>
</evidence>
<dbReference type="InterPro" id="IPR007344">
    <property type="entry name" value="GrpB/CoaE"/>
</dbReference>
<dbReference type="InterPro" id="IPR043519">
    <property type="entry name" value="NT_sf"/>
</dbReference>
<dbReference type="AlphaFoldDB" id="A0A940NKE2"/>
<protein>
    <submittedName>
        <fullName evidence="1">GrpB family protein</fullName>
    </submittedName>
</protein>
<dbReference type="Pfam" id="PF04229">
    <property type="entry name" value="GrpB"/>
    <property type="match status" value="1"/>
</dbReference>
<accession>A0A940NKE2</accession>
<dbReference type="RefSeq" id="WP_209405784.1">
    <property type="nucleotide sequence ID" value="NZ_JAGIYQ010000007.1"/>
</dbReference>
<organism evidence="1 2">
    <name type="scientific">Gottfriedia endophytica</name>
    <dbReference type="NCBI Taxonomy" id="2820819"/>
    <lineage>
        <taxon>Bacteria</taxon>
        <taxon>Bacillati</taxon>
        <taxon>Bacillota</taxon>
        <taxon>Bacilli</taxon>
        <taxon>Bacillales</taxon>
        <taxon>Bacillaceae</taxon>
        <taxon>Gottfriedia</taxon>
    </lineage>
</organism>
<dbReference type="EMBL" id="JAGIYQ010000007">
    <property type="protein sequence ID" value="MBP0725817.1"/>
    <property type="molecule type" value="Genomic_DNA"/>
</dbReference>
<dbReference type="Gene3D" id="3.30.460.10">
    <property type="entry name" value="Beta Polymerase, domain 2"/>
    <property type="match status" value="1"/>
</dbReference>
<dbReference type="PANTHER" id="PTHR34822:SF1">
    <property type="entry name" value="GRPB FAMILY PROTEIN"/>
    <property type="match status" value="1"/>
</dbReference>
<reference evidence="1" key="1">
    <citation type="submission" date="2021-04" db="EMBL/GenBank/DDBJ databases">
        <title>Genome seq and assembly of Bacillus sp.</title>
        <authorList>
            <person name="Chhetri G."/>
        </authorList>
    </citation>
    <scope>NUCLEOTIDE SEQUENCE</scope>
    <source>
        <strain evidence="1">RG28</strain>
    </source>
</reference>